<proteinExistence type="predicted"/>
<keyword evidence="5" id="KW-0677">Repeat</keyword>
<sequence>TDIDECSSPDLNECSLHSRCENIFGSYMCRCDDGFKHYDYDAFTCVDIDECKEWGPCDQGCMNTLGSYECYCKTGFQLREDKRMCIDINECDTPVSGNPVCYGLCHNTIGSYMCHCPAGYNNTKDKRFC</sequence>
<dbReference type="InterPro" id="IPR018097">
    <property type="entry name" value="EGF_Ca-bd_CS"/>
</dbReference>
<evidence type="ECO:0000256" key="7">
    <source>
        <dbReference type="ARBA" id="ARBA00023180"/>
    </source>
</evidence>
<dbReference type="CTD" id="20197165"/>
<dbReference type="FunFam" id="2.10.25.10:FF:000038">
    <property type="entry name" value="Fibrillin 2"/>
    <property type="match status" value="1"/>
</dbReference>
<dbReference type="PROSITE" id="PS01186">
    <property type="entry name" value="EGF_2"/>
    <property type="match status" value="1"/>
</dbReference>
<evidence type="ECO:0000313" key="10">
    <source>
        <dbReference type="EMBL" id="ESO01149.1"/>
    </source>
</evidence>
<dbReference type="KEGG" id="hro:HELRODRAFT_152399"/>
<dbReference type="OMA" id="NECVTKK"/>
<dbReference type="InterPro" id="IPR052080">
    <property type="entry name" value="vWF_C/EGF_Fibrillin"/>
</dbReference>
<protein>
    <recommendedName>
        <fullName evidence="9">EGF-like domain-containing protein</fullName>
    </recommendedName>
</protein>
<dbReference type="InterPro" id="IPR013032">
    <property type="entry name" value="EGF-like_CS"/>
</dbReference>
<dbReference type="EMBL" id="KB096830">
    <property type="protein sequence ID" value="ESO01149.1"/>
    <property type="molecule type" value="Genomic_DNA"/>
</dbReference>
<dbReference type="Pfam" id="PF12661">
    <property type="entry name" value="hEGF"/>
    <property type="match status" value="1"/>
</dbReference>
<evidence type="ECO:0000313" key="12">
    <source>
        <dbReference type="Proteomes" id="UP000015101"/>
    </source>
</evidence>
<dbReference type="InterPro" id="IPR026823">
    <property type="entry name" value="cEGF"/>
</dbReference>
<dbReference type="InterPro" id="IPR009030">
    <property type="entry name" value="Growth_fac_rcpt_cys_sf"/>
</dbReference>
<keyword evidence="3 8" id="KW-0245">EGF-like domain</keyword>
<dbReference type="PANTHER" id="PTHR47333:SF4">
    <property type="entry name" value="EGF-LIKE DOMAIN-CONTAINING PROTEIN"/>
    <property type="match status" value="1"/>
</dbReference>
<evidence type="ECO:0000256" key="2">
    <source>
        <dbReference type="ARBA" id="ARBA00022525"/>
    </source>
</evidence>
<dbReference type="PROSITE" id="PS01187">
    <property type="entry name" value="EGF_CA"/>
    <property type="match status" value="1"/>
</dbReference>
<dbReference type="OrthoDB" id="6229058at2759"/>
<dbReference type="InterPro" id="IPR000742">
    <property type="entry name" value="EGF"/>
</dbReference>
<dbReference type="Proteomes" id="UP000015101">
    <property type="component" value="Unassembled WGS sequence"/>
</dbReference>
<dbReference type="EMBL" id="AMQM01005159">
    <property type="status" value="NOT_ANNOTATED_CDS"/>
    <property type="molecule type" value="Genomic_DNA"/>
</dbReference>
<dbReference type="InterPro" id="IPR001881">
    <property type="entry name" value="EGF-like_Ca-bd_dom"/>
</dbReference>
<evidence type="ECO:0000256" key="6">
    <source>
        <dbReference type="ARBA" id="ARBA00023157"/>
    </source>
</evidence>
<organism evidence="11 12">
    <name type="scientific">Helobdella robusta</name>
    <name type="common">Californian leech</name>
    <dbReference type="NCBI Taxonomy" id="6412"/>
    <lineage>
        <taxon>Eukaryota</taxon>
        <taxon>Metazoa</taxon>
        <taxon>Spiralia</taxon>
        <taxon>Lophotrochozoa</taxon>
        <taxon>Annelida</taxon>
        <taxon>Clitellata</taxon>
        <taxon>Hirudinea</taxon>
        <taxon>Rhynchobdellida</taxon>
        <taxon>Glossiphoniidae</taxon>
        <taxon>Helobdella</taxon>
    </lineage>
</organism>
<evidence type="ECO:0000313" key="11">
    <source>
        <dbReference type="EnsemblMetazoa" id="HelroP152399"/>
    </source>
</evidence>
<dbReference type="GeneID" id="20197165"/>
<gene>
    <name evidence="11" type="primary">20197165</name>
    <name evidence="10" type="ORF">HELRODRAFT_152399</name>
</gene>
<keyword evidence="4" id="KW-0732">Signal</keyword>
<dbReference type="SMART" id="SM00181">
    <property type="entry name" value="EGF"/>
    <property type="match status" value="3"/>
</dbReference>
<feature type="domain" description="EGF-like" evidence="9">
    <location>
        <begin position="2"/>
        <end position="41"/>
    </location>
</feature>
<comment type="subcellular location">
    <subcellularLocation>
        <location evidence="1">Secreted</location>
    </subcellularLocation>
</comment>
<evidence type="ECO:0000256" key="1">
    <source>
        <dbReference type="ARBA" id="ARBA00004613"/>
    </source>
</evidence>
<dbReference type="Gene3D" id="2.10.25.10">
    <property type="entry name" value="Laminin"/>
    <property type="match status" value="3"/>
</dbReference>
<dbReference type="CDD" id="cd00054">
    <property type="entry name" value="EGF_CA"/>
    <property type="match status" value="2"/>
</dbReference>
<dbReference type="SUPFAM" id="SSF57184">
    <property type="entry name" value="Growth factor receptor domain"/>
    <property type="match status" value="1"/>
</dbReference>
<dbReference type="GO" id="GO:0005509">
    <property type="term" value="F:calcium ion binding"/>
    <property type="evidence" value="ECO:0007669"/>
    <property type="project" value="InterPro"/>
</dbReference>
<reference evidence="11" key="3">
    <citation type="submission" date="2015-06" db="UniProtKB">
        <authorList>
            <consortium name="EnsemblMetazoa"/>
        </authorList>
    </citation>
    <scope>IDENTIFICATION</scope>
</reference>
<comment type="caution">
    <text evidence="8">Lacks conserved residue(s) required for the propagation of feature annotation.</text>
</comment>
<reference evidence="10 12" key="2">
    <citation type="journal article" date="2013" name="Nature">
        <title>Insights into bilaterian evolution from three spiralian genomes.</title>
        <authorList>
            <person name="Simakov O."/>
            <person name="Marletaz F."/>
            <person name="Cho S.J."/>
            <person name="Edsinger-Gonzales E."/>
            <person name="Havlak P."/>
            <person name="Hellsten U."/>
            <person name="Kuo D.H."/>
            <person name="Larsson T."/>
            <person name="Lv J."/>
            <person name="Arendt D."/>
            <person name="Savage R."/>
            <person name="Osoegawa K."/>
            <person name="de Jong P."/>
            <person name="Grimwood J."/>
            <person name="Chapman J.A."/>
            <person name="Shapiro H."/>
            <person name="Aerts A."/>
            <person name="Otillar R.P."/>
            <person name="Terry A.Y."/>
            <person name="Boore J.L."/>
            <person name="Grigoriev I.V."/>
            <person name="Lindberg D.R."/>
            <person name="Seaver E.C."/>
            <person name="Weisblat D.A."/>
            <person name="Putnam N.H."/>
            <person name="Rokhsar D.S."/>
        </authorList>
    </citation>
    <scope>NUCLEOTIDE SEQUENCE</scope>
</reference>
<dbReference type="Pfam" id="PF07645">
    <property type="entry name" value="EGF_CA"/>
    <property type="match status" value="1"/>
</dbReference>
<dbReference type="InParanoid" id="T1EKR5"/>
<dbReference type="EnsemblMetazoa" id="HelroT152399">
    <property type="protein sequence ID" value="HelroP152399"/>
    <property type="gene ID" value="HelroG152399"/>
</dbReference>
<dbReference type="Pfam" id="PF12662">
    <property type="entry name" value="cEGF"/>
    <property type="match status" value="1"/>
</dbReference>
<evidence type="ECO:0000256" key="3">
    <source>
        <dbReference type="ARBA" id="ARBA00022536"/>
    </source>
</evidence>
<evidence type="ECO:0000256" key="5">
    <source>
        <dbReference type="ARBA" id="ARBA00022737"/>
    </source>
</evidence>
<keyword evidence="2" id="KW-0964">Secreted</keyword>
<dbReference type="InterPro" id="IPR049883">
    <property type="entry name" value="NOTCH1_EGF-like"/>
</dbReference>
<keyword evidence="7" id="KW-0325">Glycoprotein</keyword>
<evidence type="ECO:0000259" key="9">
    <source>
        <dbReference type="PROSITE" id="PS50026"/>
    </source>
</evidence>
<dbReference type="PROSITE" id="PS50026">
    <property type="entry name" value="EGF_3"/>
    <property type="match status" value="1"/>
</dbReference>
<keyword evidence="12" id="KW-1185">Reference proteome</keyword>
<keyword evidence="6" id="KW-1015">Disulfide bond</keyword>
<dbReference type="FunFam" id="2.10.25.10:FF:000005">
    <property type="entry name" value="Fibrillin 2"/>
    <property type="match status" value="1"/>
</dbReference>
<evidence type="ECO:0000256" key="4">
    <source>
        <dbReference type="ARBA" id="ARBA00022729"/>
    </source>
</evidence>
<dbReference type="SMART" id="SM00179">
    <property type="entry name" value="EGF_CA"/>
    <property type="match status" value="3"/>
</dbReference>
<name>T1EKR5_HELRO</name>
<dbReference type="RefSeq" id="XP_009020861.1">
    <property type="nucleotide sequence ID" value="XM_009022613.1"/>
</dbReference>
<dbReference type="eggNOG" id="KOG1217">
    <property type="taxonomic scope" value="Eukaryota"/>
</dbReference>
<dbReference type="AlphaFoldDB" id="T1EKR5"/>
<reference evidence="12" key="1">
    <citation type="submission" date="2012-12" db="EMBL/GenBank/DDBJ databases">
        <authorList>
            <person name="Hellsten U."/>
            <person name="Grimwood J."/>
            <person name="Chapman J.A."/>
            <person name="Shapiro H."/>
            <person name="Aerts A."/>
            <person name="Otillar R.P."/>
            <person name="Terry A.Y."/>
            <person name="Boore J.L."/>
            <person name="Simakov O."/>
            <person name="Marletaz F."/>
            <person name="Cho S.-J."/>
            <person name="Edsinger-Gonzales E."/>
            <person name="Havlak P."/>
            <person name="Kuo D.-H."/>
            <person name="Larsson T."/>
            <person name="Lv J."/>
            <person name="Arendt D."/>
            <person name="Savage R."/>
            <person name="Osoegawa K."/>
            <person name="de Jong P."/>
            <person name="Lindberg D.R."/>
            <person name="Seaver E.C."/>
            <person name="Weisblat D.A."/>
            <person name="Putnam N.H."/>
            <person name="Grigoriev I.V."/>
            <person name="Rokhsar D.S."/>
        </authorList>
    </citation>
    <scope>NUCLEOTIDE SEQUENCE</scope>
</reference>
<accession>T1EKR5</accession>
<dbReference type="InterPro" id="IPR000152">
    <property type="entry name" value="EGF-type_Asp/Asn_hydroxyl_site"/>
</dbReference>
<dbReference type="HOGENOM" id="CLU_004826_9_2_1"/>
<dbReference type="STRING" id="6412.T1EKR5"/>
<dbReference type="PANTHER" id="PTHR47333">
    <property type="entry name" value="VON WILLEBRAND FACTOR C AND EGF DOMAIN-CONTAINING PROTEIN"/>
    <property type="match status" value="1"/>
</dbReference>
<dbReference type="PROSITE" id="PS00010">
    <property type="entry name" value="ASX_HYDROXYL"/>
    <property type="match status" value="2"/>
</dbReference>
<dbReference type="GO" id="GO:0005576">
    <property type="term" value="C:extracellular region"/>
    <property type="evidence" value="ECO:0007669"/>
    <property type="project" value="UniProtKB-SubCell"/>
</dbReference>
<evidence type="ECO:0000256" key="8">
    <source>
        <dbReference type="PROSITE-ProRule" id="PRU00076"/>
    </source>
</evidence>